<evidence type="ECO:0000313" key="2">
    <source>
        <dbReference type="EMBL" id="RJP21138.1"/>
    </source>
</evidence>
<reference evidence="2 3" key="1">
    <citation type="journal article" date="2017" name="ISME J.">
        <title>Energy and carbon metabolisms in a deep terrestrial subsurface fluid microbial community.</title>
        <authorList>
            <person name="Momper L."/>
            <person name="Jungbluth S.P."/>
            <person name="Lee M.D."/>
            <person name="Amend J.P."/>
        </authorList>
    </citation>
    <scope>NUCLEOTIDE SEQUENCE [LARGE SCALE GENOMIC DNA]</scope>
    <source>
        <strain evidence="2">SURF_5</strain>
    </source>
</reference>
<dbReference type="AlphaFoldDB" id="A0A3A4NK84"/>
<dbReference type="Proteomes" id="UP000265882">
    <property type="component" value="Unassembled WGS sequence"/>
</dbReference>
<feature type="chain" id="PRO_5017184331" evidence="1">
    <location>
        <begin position="27"/>
        <end position="342"/>
    </location>
</feature>
<sequence>MKRLFTAGASLCVAGFLAAIAFSVHASESPKPAAQPQSAPKIVFEKLVHDFGKMGPDETVKYKFQFKNAGSGTLNIGDIKTTCGCTGTLLSQREIPPGGNGSVEVSFHSGRSGGQRRKAIFVSSNDPGSPSVKLEIIANVLVPLEVRPSTLYWVAELNEKSSRTVDLLYNPELQVNIKSLELSSPAFTASYRPADQPGVTGYRIDLQYDGKLPVGNFQERLTILTDNASYPKVLVHLRGKVVGPVKVIPDAVAFGVINENLPLTRVIRLHSTNNKEFTVTGVESTNPLIAYELEQKEQSRFFEIKVSINQKPPAGAFSEKLYIKTNDSSYPVIEVPVFAHVK</sequence>
<accession>A0A3A4NK84</accession>
<dbReference type="EMBL" id="QZKU01000070">
    <property type="protein sequence ID" value="RJP21138.1"/>
    <property type="molecule type" value="Genomic_DNA"/>
</dbReference>
<dbReference type="Gene3D" id="2.60.40.10">
    <property type="entry name" value="Immunoglobulins"/>
    <property type="match status" value="1"/>
</dbReference>
<proteinExistence type="predicted"/>
<dbReference type="InterPro" id="IPR013783">
    <property type="entry name" value="Ig-like_fold"/>
</dbReference>
<protein>
    <submittedName>
        <fullName evidence="2">DUF1573 domain-containing protein</fullName>
    </submittedName>
</protein>
<name>A0A3A4NK84_ABYX5</name>
<dbReference type="InterPro" id="IPR011467">
    <property type="entry name" value="DUF1573"/>
</dbReference>
<evidence type="ECO:0000256" key="1">
    <source>
        <dbReference type="SAM" id="SignalP"/>
    </source>
</evidence>
<dbReference type="PANTHER" id="PTHR37833">
    <property type="entry name" value="LIPOPROTEIN-RELATED"/>
    <property type="match status" value="1"/>
</dbReference>
<feature type="signal peptide" evidence="1">
    <location>
        <begin position="1"/>
        <end position="26"/>
    </location>
</feature>
<comment type="caution">
    <text evidence="2">The sequence shown here is derived from an EMBL/GenBank/DDBJ whole genome shotgun (WGS) entry which is preliminary data.</text>
</comment>
<dbReference type="Pfam" id="PF07610">
    <property type="entry name" value="DUF1573"/>
    <property type="match status" value="1"/>
</dbReference>
<evidence type="ECO:0000313" key="3">
    <source>
        <dbReference type="Proteomes" id="UP000265882"/>
    </source>
</evidence>
<gene>
    <name evidence="2" type="ORF">C4520_10500</name>
</gene>
<organism evidence="2 3">
    <name type="scientific">Abyssobacteria bacterium (strain SURF_5)</name>
    <dbReference type="NCBI Taxonomy" id="2093360"/>
    <lineage>
        <taxon>Bacteria</taxon>
        <taxon>Pseudomonadati</taxon>
        <taxon>Candidatus Hydrogenedentota</taxon>
        <taxon>Candidatus Abyssobacteria</taxon>
    </lineage>
</organism>
<keyword evidence="1" id="KW-0732">Signal</keyword>
<dbReference type="PANTHER" id="PTHR37833:SF1">
    <property type="entry name" value="SIGNAL PEPTIDE PROTEIN"/>
    <property type="match status" value="1"/>
</dbReference>